<feature type="transmembrane region" description="Helical" evidence="1">
    <location>
        <begin position="95"/>
        <end position="121"/>
    </location>
</feature>
<accession>A0A2S8FPL8</accession>
<evidence type="ECO:0000256" key="1">
    <source>
        <dbReference type="SAM" id="Phobius"/>
    </source>
</evidence>
<keyword evidence="1" id="KW-0812">Transmembrane</keyword>
<name>A0A2S8FPL8_9BACT</name>
<feature type="transmembrane region" description="Helical" evidence="1">
    <location>
        <begin position="50"/>
        <end position="74"/>
    </location>
</feature>
<keyword evidence="1" id="KW-0472">Membrane</keyword>
<dbReference type="EMBL" id="PUHY01000010">
    <property type="protein sequence ID" value="PQO34131.1"/>
    <property type="molecule type" value="Genomic_DNA"/>
</dbReference>
<gene>
    <name evidence="2" type="ORF">C5Y83_11355</name>
</gene>
<dbReference type="Proteomes" id="UP000238322">
    <property type="component" value="Unassembled WGS sequence"/>
</dbReference>
<protein>
    <recommendedName>
        <fullName evidence="4">DUF4190 domain-containing protein</fullName>
    </recommendedName>
</protein>
<keyword evidence="1" id="KW-1133">Transmembrane helix</keyword>
<evidence type="ECO:0000313" key="2">
    <source>
        <dbReference type="EMBL" id="PQO34131.1"/>
    </source>
</evidence>
<evidence type="ECO:0008006" key="4">
    <source>
        <dbReference type="Google" id="ProtNLM"/>
    </source>
</evidence>
<comment type="caution">
    <text evidence="2">The sequence shown here is derived from an EMBL/GenBank/DDBJ whole genome shotgun (WGS) entry which is preliminary data.</text>
</comment>
<evidence type="ECO:0000313" key="3">
    <source>
        <dbReference type="Proteomes" id="UP000238322"/>
    </source>
</evidence>
<dbReference type="AlphaFoldDB" id="A0A2S8FPL8"/>
<reference evidence="2 3" key="1">
    <citation type="submission" date="2018-02" db="EMBL/GenBank/DDBJ databases">
        <title>Comparative genomes isolates from brazilian mangrove.</title>
        <authorList>
            <person name="Araujo J.E."/>
            <person name="Taketani R.G."/>
            <person name="Silva M.C.P."/>
            <person name="Loureco M.V."/>
            <person name="Andreote F.D."/>
        </authorList>
    </citation>
    <scope>NUCLEOTIDE SEQUENCE [LARGE SCALE GENOMIC DNA]</scope>
    <source>
        <strain evidence="2 3">Hex-1 MGV</strain>
    </source>
</reference>
<proteinExistence type="predicted"/>
<sequence length="126" mass="13257">MSDENLFADHNPYQTPEHTGLEAATGVEPIDTTGDGTGGLIPYKNPAALAAYYLGIFGMCPILGIFASIPAFVLGIIGLRRRANNPAIKGSVHAWFGIVVGGICTMLNLACWGMMILGIVLRVVAP</sequence>
<organism evidence="2 3">
    <name type="scientific">Blastopirellula marina</name>
    <dbReference type="NCBI Taxonomy" id="124"/>
    <lineage>
        <taxon>Bacteria</taxon>
        <taxon>Pseudomonadati</taxon>
        <taxon>Planctomycetota</taxon>
        <taxon>Planctomycetia</taxon>
        <taxon>Pirellulales</taxon>
        <taxon>Pirellulaceae</taxon>
        <taxon>Blastopirellula</taxon>
    </lineage>
</organism>
<dbReference type="RefSeq" id="WP_105329840.1">
    <property type="nucleotide sequence ID" value="NZ_PUHY01000010.1"/>
</dbReference>
<dbReference type="OrthoDB" id="213462at2"/>